<sequence>MSSLVSLIMDKVLEVPAQVLAELLTQKVSSRTTVWRPDFGNKLGVRYRVDLGAAPRGSPGLIRLCEVIPPCRPLLRRQRVGRFLQRPACLGPLSRRLSSSCQPLQPEFFCSKELLGGRRHGGDMETPRPASGWA</sequence>
<evidence type="ECO:0000313" key="1">
    <source>
        <dbReference type="EMBL" id="CAI9161556.1"/>
    </source>
</evidence>
<gene>
    <name evidence="1" type="ORF">MRATA1EN1_LOCUS10518</name>
</gene>
<organism evidence="1 2">
    <name type="scientific">Rangifer tarandus platyrhynchus</name>
    <name type="common">Svalbard reindeer</name>
    <dbReference type="NCBI Taxonomy" id="3082113"/>
    <lineage>
        <taxon>Eukaryota</taxon>
        <taxon>Metazoa</taxon>
        <taxon>Chordata</taxon>
        <taxon>Craniata</taxon>
        <taxon>Vertebrata</taxon>
        <taxon>Euteleostomi</taxon>
        <taxon>Mammalia</taxon>
        <taxon>Eutheria</taxon>
        <taxon>Laurasiatheria</taxon>
        <taxon>Artiodactyla</taxon>
        <taxon>Ruminantia</taxon>
        <taxon>Pecora</taxon>
        <taxon>Cervidae</taxon>
        <taxon>Odocoileinae</taxon>
        <taxon>Rangifer</taxon>
    </lineage>
</organism>
<reference evidence="1" key="1">
    <citation type="submission" date="2023-04" db="EMBL/GenBank/DDBJ databases">
        <authorList>
            <consortium name="ELIXIR-Norway"/>
        </authorList>
    </citation>
    <scope>NUCLEOTIDE SEQUENCE [LARGE SCALE GENOMIC DNA]</scope>
</reference>
<keyword evidence="2" id="KW-1185">Reference proteome</keyword>
<dbReference type="Proteomes" id="UP001176941">
    <property type="component" value="Chromosome 20"/>
</dbReference>
<proteinExistence type="predicted"/>
<dbReference type="EMBL" id="OX459956">
    <property type="protein sequence ID" value="CAI9161556.1"/>
    <property type="molecule type" value="Genomic_DNA"/>
</dbReference>
<name>A0ABN8YLR6_RANTA</name>
<evidence type="ECO:0000313" key="2">
    <source>
        <dbReference type="Proteomes" id="UP001176941"/>
    </source>
</evidence>
<protein>
    <submittedName>
        <fullName evidence="1">Uncharacterized protein</fullName>
    </submittedName>
</protein>
<accession>A0ABN8YLR6</accession>